<dbReference type="InterPro" id="IPR019888">
    <property type="entry name" value="Tscrpt_reg_AsnC-like"/>
</dbReference>
<keyword evidence="1" id="KW-0805">Transcription regulation</keyword>
<reference evidence="5 6" key="1">
    <citation type="submission" date="2016-10" db="EMBL/GenBank/DDBJ databases">
        <authorList>
            <person name="de Groot N.N."/>
        </authorList>
    </citation>
    <scope>NUCLEOTIDE SEQUENCE [LARGE SCALE GENOMIC DNA]</scope>
    <source>
        <strain evidence="5 6">DSM 10495</strain>
    </source>
</reference>
<evidence type="ECO:0000256" key="2">
    <source>
        <dbReference type="ARBA" id="ARBA00023125"/>
    </source>
</evidence>
<accession>A0A1H4PCA1</accession>
<dbReference type="Pfam" id="PF13404">
    <property type="entry name" value="HTH_AsnC-type"/>
    <property type="match status" value="1"/>
</dbReference>
<name>A0A1H4PCA1_9MICC</name>
<dbReference type="InterPro" id="IPR000485">
    <property type="entry name" value="AsnC-type_HTH_dom"/>
</dbReference>
<dbReference type="SUPFAM" id="SSF46785">
    <property type="entry name" value="Winged helix' DNA-binding domain"/>
    <property type="match status" value="1"/>
</dbReference>
<dbReference type="PANTHER" id="PTHR30154:SF34">
    <property type="entry name" value="TRANSCRIPTIONAL REGULATOR AZLB"/>
    <property type="match status" value="1"/>
</dbReference>
<dbReference type="GO" id="GO:0043200">
    <property type="term" value="P:response to amino acid"/>
    <property type="evidence" value="ECO:0007669"/>
    <property type="project" value="TreeGrafter"/>
</dbReference>
<dbReference type="InterPro" id="IPR019887">
    <property type="entry name" value="Tscrpt_reg_AsnC/Lrp_C"/>
</dbReference>
<evidence type="ECO:0000259" key="4">
    <source>
        <dbReference type="PROSITE" id="PS50956"/>
    </source>
</evidence>
<dbReference type="RefSeq" id="WP_066212146.1">
    <property type="nucleotide sequence ID" value="NZ_FNSN01000003.1"/>
</dbReference>
<dbReference type="SMART" id="SM00344">
    <property type="entry name" value="HTH_ASNC"/>
    <property type="match status" value="1"/>
</dbReference>
<dbReference type="InterPro" id="IPR036390">
    <property type="entry name" value="WH_DNA-bd_sf"/>
</dbReference>
<dbReference type="AlphaFoldDB" id="A0A1H4PCA1"/>
<organism evidence="5 6">
    <name type="scientific">Arthrobacter woluwensis</name>
    <dbReference type="NCBI Taxonomy" id="156980"/>
    <lineage>
        <taxon>Bacteria</taxon>
        <taxon>Bacillati</taxon>
        <taxon>Actinomycetota</taxon>
        <taxon>Actinomycetes</taxon>
        <taxon>Micrococcales</taxon>
        <taxon>Micrococcaceae</taxon>
        <taxon>Arthrobacter</taxon>
    </lineage>
</organism>
<dbReference type="InterPro" id="IPR011008">
    <property type="entry name" value="Dimeric_a/b-barrel"/>
</dbReference>
<dbReference type="GO" id="GO:0043565">
    <property type="term" value="F:sequence-specific DNA binding"/>
    <property type="evidence" value="ECO:0007669"/>
    <property type="project" value="InterPro"/>
</dbReference>
<gene>
    <name evidence="5" type="ORF">SAMN04489745_1940</name>
</gene>
<dbReference type="PRINTS" id="PR00033">
    <property type="entry name" value="HTHASNC"/>
</dbReference>
<feature type="domain" description="HTH asnC-type" evidence="4">
    <location>
        <begin position="7"/>
        <end position="68"/>
    </location>
</feature>
<dbReference type="Proteomes" id="UP000182652">
    <property type="component" value="Unassembled WGS sequence"/>
</dbReference>
<dbReference type="PANTHER" id="PTHR30154">
    <property type="entry name" value="LEUCINE-RESPONSIVE REGULATORY PROTEIN"/>
    <property type="match status" value="1"/>
</dbReference>
<dbReference type="EMBL" id="FNSN01000003">
    <property type="protein sequence ID" value="SEC05067.1"/>
    <property type="molecule type" value="Genomic_DNA"/>
</dbReference>
<dbReference type="SUPFAM" id="SSF54909">
    <property type="entry name" value="Dimeric alpha+beta barrel"/>
    <property type="match status" value="1"/>
</dbReference>
<dbReference type="STRING" id="156980.SAMN04489745_1940"/>
<evidence type="ECO:0000256" key="3">
    <source>
        <dbReference type="ARBA" id="ARBA00023163"/>
    </source>
</evidence>
<evidence type="ECO:0000313" key="6">
    <source>
        <dbReference type="Proteomes" id="UP000182652"/>
    </source>
</evidence>
<proteinExistence type="predicted"/>
<dbReference type="InterPro" id="IPR036388">
    <property type="entry name" value="WH-like_DNA-bd_sf"/>
</dbReference>
<dbReference type="GO" id="GO:0005829">
    <property type="term" value="C:cytosol"/>
    <property type="evidence" value="ECO:0007669"/>
    <property type="project" value="TreeGrafter"/>
</dbReference>
<keyword evidence="3" id="KW-0804">Transcription</keyword>
<dbReference type="PROSITE" id="PS50956">
    <property type="entry name" value="HTH_ASNC_2"/>
    <property type="match status" value="1"/>
</dbReference>
<dbReference type="Pfam" id="PF01037">
    <property type="entry name" value="AsnC_trans_reg"/>
    <property type="match status" value="1"/>
</dbReference>
<evidence type="ECO:0000256" key="1">
    <source>
        <dbReference type="ARBA" id="ARBA00023015"/>
    </source>
</evidence>
<evidence type="ECO:0000313" key="5">
    <source>
        <dbReference type="EMBL" id="SEC05067.1"/>
    </source>
</evidence>
<dbReference type="Gene3D" id="1.10.10.10">
    <property type="entry name" value="Winged helix-like DNA-binding domain superfamily/Winged helix DNA-binding domain"/>
    <property type="match status" value="1"/>
</dbReference>
<dbReference type="Gene3D" id="3.30.70.920">
    <property type="match status" value="1"/>
</dbReference>
<keyword evidence="2 5" id="KW-0238">DNA-binding</keyword>
<sequence length="165" mass="17630">MNDPHGLDALDARILLALDEEPGASVLRLAHLVGVSRNTVHARLQRMNRQGLLLGFTQRVPPSALGYGLVAFVSLAIAQADSATAVRSVQEIPEVVEIHKTTGDADFLVKVVARDTSDLNRVTQAMVAVPGVVRSSTAVSLEETMPFRTRALLERRAAQDGAAQG</sequence>
<keyword evidence="6" id="KW-1185">Reference proteome</keyword>
<protein>
    <submittedName>
        <fullName evidence="5">DNA-binding transcriptional regulator, Lrp family</fullName>
    </submittedName>
</protein>